<proteinExistence type="inferred from homology"/>
<dbReference type="Gene3D" id="3.40.50.720">
    <property type="entry name" value="NAD(P)-binding Rossmann-like Domain"/>
    <property type="match status" value="1"/>
</dbReference>
<dbReference type="PANTHER" id="PTHR42760:SF40">
    <property type="entry name" value="3-OXOACYL-[ACYL-CARRIER-PROTEIN] REDUCTASE, CHLOROPLASTIC"/>
    <property type="match status" value="1"/>
</dbReference>
<organism evidence="4 5">
    <name type="scientific">Dactylosporangium fulvum</name>
    <dbReference type="NCBI Taxonomy" id="53359"/>
    <lineage>
        <taxon>Bacteria</taxon>
        <taxon>Bacillati</taxon>
        <taxon>Actinomycetota</taxon>
        <taxon>Actinomycetes</taxon>
        <taxon>Micromonosporales</taxon>
        <taxon>Micromonosporaceae</taxon>
        <taxon>Dactylosporangium</taxon>
    </lineage>
</organism>
<evidence type="ECO:0000313" key="5">
    <source>
        <dbReference type="Proteomes" id="UP001059617"/>
    </source>
</evidence>
<dbReference type="PRINTS" id="PR00080">
    <property type="entry name" value="SDRFAMILY"/>
</dbReference>
<dbReference type="RefSeq" id="WP_259857370.1">
    <property type="nucleotide sequence ID" value="NZ_BAAAST010000001.1"/>
</dbReference>
<dbReference type="Pfam" id="PF13561">
    <property type="entry name" value="adh_short_C2"/>
    <property type="match status" value="1"/>
</dbReference>
<reference evidence="4" key="1">
    <citation type="submission" date="2021-04" db="EMBL/GenBank/DDBJ databases">
        <authorList>
            <person name="Hartkoorn R.C."/>
            <person name="Beaudoing E."/>
            <person name="Hot D."/>
        </authorList>
    </citation>
    <scope>NUCLEOTIDE SEQUENCE</scope>
    <source>
        <strain evidence="4">NRRL B-16292</strain>
    </source>
</reference>
<reference evidence="4" key="2">
    <citation type="submission" date="2022-09" db="EMBL/GenBank/DDBJ databases">
        <title>Biosynthetic gene clusters of Dactylosporangioum fulvum.</title>
        <authorList>
            <person name="Caradec T."/>
        </authorList>
    </citation>
    <scope>NUCLEOTIDE SEQUENCE</scope>
    <source>
        <strain evidence="4">NRRL B-16292</strain>
    </source>
</reference>
<feature type="domain" description="Ketoreductase" evidence="3">
    <location>
        <begin position="5"/>
        <end position="193"/>
    </location>
</feature>
<dbReference type="InterPro" id="IPR020904">
    <property type="entry name" value="Sc_DH/Rdtase_CS"/>
</dbReference>
<dbReference type="SUPFAM" id="SSF51735">
    <property type="entry name" value="NAD(P)-binding Rossmann-fold domains"/>
    <property type="match status" value="1"/>
</dbReference>
<dbReference type="InterPro" id="IPR036291">
    <property type="entry name" value="NAD(P)-bd_dom_sf"/>
</dbReference>
<evidence type="ECO:0000256" key="2">
    <source>
        <dbReference type="SAM" id="MobiDB-lite"/>
    </source>
</evidence>
<dbReference type="PANTHER" id="PTHR42760">
    <property type="entry name" value="SHORT-CHAIN DEHYDROGENASES/REDUCTASES FAMILY MEMBER"/>
    <property type="match status" value="1"/>
</dbReference>
<protein>
    <submittedName>
        <fullName evidence="4">SDR family oxidoreductase</fullName>
    </submittedName>
</protein>
<evidence type="ECO:0000313" key="4">
    <source>
        <dbReference type="EMBL" id="UWP79612.1"/>
    </source>
</evidence>
<dbReference type="PRINTS" id="PR00081">
    <property type="entry name" value="GDHRDH"/>
</dbReference>
<dbReference type="PROSITE" id="PS00061">
    <property type="entry name" value="ADH_SHORT"/>
    <property type="match status" value="1"/>
</dbReference>
<accession>A0ABY5VPE3</accession>
<dbReference type="EMBL" id="CP073720">
    <property type="protein sequence ID" value="UWP79612.1"/>
    <property type="molecule type" value="Genomic_DNA"/>
</dbReference>
<dbReference type="Proteomes" id="UP001059617">
    <property type="component" value="Chromosome"/>
</dbReference>
<dbReference type="InterPro" id="IPR057326">
    <property type="entry name" value="KR_dom"/>
</dbReference>
<sequence length="249" mass="25970">MRTSGVYVITGGTRGIGAGVARELAGVPGRALVLGYRGNHERARAVVAELDRPDCPVRAVPCDVSVPAQVSDLFAAADDMGTLAGLVNSAAILEQQCTFEQIGPDRWTRILAVNVIGLACCCREAVVRMRGSRIPDRAIVNISSKAAVLGAPNEYVDYAASKAAVDTLTRGLALEVASDGIRVNSVRPGIIDTEMHATGGDPDRARRLGPQQPLGRAGTVEDVARAVAWLLSPDAGFVTGTTLDVTGGR</sequence>
<feature type="region of interest" description="Disordered" evidence="2">
    <location>
        <begin position="194"/>
        <end position="215"/>
    </location>
</feature>
<keyword evidence="5" id="KW-1185">Reference proteome</keyword>
<evidence type="ECO:0000256" key="1">
    <source>
        <dbReference type="ARBA" id="ARBA00006484"/>
    </source>
</evidence>
<dbReference type="CDD" id="cd05233">
    <property type="entry name" value="SDR_c"/>
    <property type="match status" value="1"/>
</dbReference>
<evidence type="ECO:0000259" key="3">
    <source>
        <dbReference type="SMART" id="SM00822"/>
    </source>
</evidence>
<gene>
    <name evidence="4" type="ORF">Dfulv_31175</name>
</gene>
<comment type="similarity">
    <text evidence="1">Belongs to the short-chain dehydrogenases/reductases (SDR) family.</text>
</comment>
<dbReference type="SMART" id="SM00822">
    <property type="entry name" value="PKS_KR"/>
    <property type="match status" value="1"/>
</dbReference>
<name>A0ABY5VPE3_9ACTN</name>
<dbReference type="InterPro" id="IPR002347">
    <property type="entry name" value="SDR_fam"/>
</dbReference>